<feature type="domain" description="GFO/IDH/MocA-like oxidoreductase" evidence="2">
    <location>
        <begin position="161"/>
        <end position="249"/>
    </location>
</feature>
<keyword evidence="4" id="KW-1185">Reference proteome</keyword>
<gene>
    <name evidence="3" type="ORF">LFYK43_22590</name>
</gene>
<evidence type="ECO:0000259" key="2">
    <source>
        <dbReference type="Pfam" id="PF22725"/>
    </source>
</evidence>
<protein>
    <submittedName>
        <fullName evidence="3">Oxidoreductase</fullName>
    </submittedName>
</protein>
<feature type="domain" description="Gfo/Idh/MocA-like oxidoreductase N-terminal" evidence="1">
    <location>
        <begin position="3"/>
        <end position="118"/>
    </location>
</feature>
<evidence type="ECO:0000313" key="3">
    <source>
        <dbReference type="EMBL" id="GBG95800.1"/>
    </source>
</evidence>
<dbReference type="PANTHER" id="PTHR43054">
    <property type="match status" value="1"/>
</dbReference>
<evidence type="ECO:0000259" key="1">
    <source>
        <dbReference type="Pfam" id="PF01408"/>
    </source>
</evidence>
<dbReference type="OrthoDB" id="9815825at2"/>
<dbReference type="Pfam" id="PF01408">
    <property type="entry name" value="GFO_IDH_MocA"/>
    <property type="match status" value="1"/>
</dbReference>
<reference evidence="3 4" key="1">
    <citation type="journal article" date="2019" name="Int. J. Syst. Evol. Microbiol.">
        <title>Lactobacillus salitolerans sp. nov., a novel lactic acid bacterium isolated from spent mushroom substrates.</title>
        <authorList>
            <person name="Tohno M."/>
            <person name="Tanizawa Y."/>
            <person name="Kojima Y."/>
            <person name="Sakamoto M."/>
            <person name="Nakamura Y."/>
            <person name="Ohkuma M."/>
            <person name="Kobayashi H."/>
        </authorList>
    </citation>
    <scope>NUCLEOTIDE SEQUENCE [LARGE SCALE GENOMIC DNA]</scope>
    <source>
        <strain evidence="3 4">YK43</strain>
    </source>
</reference>
<accession>A0A401IW72</accession>
<comment type="caution">
    <text evidence="3">The sequence shown here is derived from an EMBL/GenBank/DDBJ whole genome shotgun (WGS) entry which is preliminary data.</text>
</comment>
<name>A0A401IW72_9LACO</name>
<dbReference type="Gene3D" id="3.30.360.10">
    <property type="entry name" value="Dihydrodipicolinate Reductase, domain 2"/>
    <property type="match status" value="1"/>
</dbReference>
<dbReference type="Pfam" id="PF22725">
    <property type="entry name" value="GFO_IDH_MocA_C3"/>
    <property type="match status" value="1"/>
</dbReference>
<proteinExistence type="predicted"/>
<dbReference type="Proteomes" id="UP000286848">
    <property type="component" value="Unassembled WGS sequence"/>
</dbReference>
<dbReference type="PANTHER" id="PTHR43054:SF1">
    <property type="entry name" value="SCYLLO-INOSITOL 2-DEHYDROGENASE (NADP(+)) IOLU"/>
    <property type="match status" value="1"/>
</dbReference>
<dbReference type="RefSeq" id="WP_124978407.1">
    <property type="nucleotide sequence ID" value="NZ_BFFP01000056.1"/>
</dbReference>
<organism evidence="3 4">
    <name type="scientific">Ligilactobacillus salitolerans</name>
    <dbReference type="NCBI Taxonomy" id="1808352"/>
    <lineage>
        <taxon>Bacteria</taxon>
        <taxon>Bacillati</taxon>
        <taxon>Bacillota</taxon>
        <taxon>Bacilli</taxon>
        <taxon>Lactobacillales</taxon>
        <taxon>Lactobacillaceae</taxon>
        <taxon>Ligilactobacillus</taxon>
    </lineage>
</organism>
<dbReference type="SUPFAM" id="SSF51735">
    <property type="entry name" value="NAD(P)-binding Rossmann-fold domains"/>
    <property type="match status" value="1"/>
</dbReference>
<dbReference type="InterPro" id="IPR000683">
    <property type="entry name" value="Gfo/Idh/MocA-like_OxRdtase_N"/>
</dbReference>
<dbReference type="Gene3D" id="3.40.50.720">
    <property type="entry name" value="NAD(P)-binding Rossmann-like Domain"/>
    <property type="match status" value="1"/>
</dbReference>
<dbReference type="InterPro" id="IPR055170">
    <property type="entry name" value="GFO_IDH_MocA-like_dom"/>
</dbReference>
<sequence length="345" mass="38145">MLKLGIIGTNWITEQFINAAQETGKWQLTSVYSRTLQKAQEFGEKFNGDFEYFTDLAAFFAEGTFDAVYIASPNSLHFAQAKQAILAGKDVIVEKPACSNPTEMQELVALLEEHPEVFLFEAARHVHEPNFKAVTKAIEGLNVVQGATLTYAKYSSRYDAVLAGKEPNIFSPAFSGGCVQDLGVYLVYDAVVWFGEPDSVDYHAVKLPTGVDGSGVASLHYDGFDVTLNLSKTFNSYLPGEIYGLKDTIRMDHSSDLNKVELDDGNGHLELLSVAQKKNPMTAEAEEFAAVLNDKSSPDAKQLEKDWLVYAVLVNKVLYQLRQSAQIKFKADQTAAEIEEEKNES</sequence>
<evidence type="ECO:0000313" key="4">
    <source>
        <dbReference type="Proteomes" id="UP000286848"/>
    </source>
</evidence>
<dbReference type="GO" id="GO:0000166">
    <property type="term" value="F:nucleotide binding"/>
    <property type="evidence" value="ECO:0007669"/>
    <property type="project" value="InterPro"/>
</dbReference>
<dbReference type="SUPFAM" id="SSF55347">
    <property type="entry name" value="Glyceraldehyde-3-phosphate dehydrogenase-like, C-terminal domain"/>
    <property type="match status" value="1"/>
</dbReference>
<dbReference type="InterPro" id="IPR036291">
    <property type="entry name" value="NAD(P)-bd_dom_sf"/>
</dbReference>
<dbReference type="AlphaFoldDB" id="A0A401IW72"/>
<dbReference type="EMBL" id="BFFP01000056">
    <property type="protein sequence ID" value="GBG95800.1"/>
    <property type="molecule type" value="Genomic_DNA"/>
</dbReference>